<keyword evidence="1" id="KW-1133">Transmembrane helix</keyword>
<feature type="transmembrane region" description="Helical" evidence="1">
    <location>
        <begin position="30"/>
        <end position="49"/>
    </location>
</feature>
<sequence>MTDAIVLGHNVNILKVEGLKEGKILDKDGLFLFLLFLFLPHPILLFFLLQPENSPLQATGTSFEKLVRKLGISPSFLVLEPALEPRNSPPAGSFQICSALPSAVRRLLLFVGVICSDFGTRELLLQIAAGFSSPCSSSFSWKILVCGSLKPLFLSLIKVELA</sequence>
<evidence type="ECO:0000313" key="2">
    <source>
        <dbReference type="EMBL" id="GKV05495.1"/>
    </source>
</evidence>
<keyword evidence="3" id="KW-1185">Reference proteome</keyword>
<reference evidence="2 3" key="1">
    <citation type="journal article" date="2021" name="Commun. Biol.">
        <title>The genome of Shorea leprosula (Dipterocarpaceae) highlights the ecological relevance of drought in aseasonal tropical rainforests.</title>
        <authorList>
            <person name="Ng K.K.S."/>
            <person name="Kobayashi M.J."/>
            <person name="Fawcett J.A."/>
            <person name="Hatakeyama M."/>
            <person name="Paape T."/>
            <person name="Ng C.H."/>
            <person name="Ang C.C."/>
            <person name="Tnah L.H."/>
            <person name="Lee C.T."/>
            <person name="Nishiyama T."/>
            <person name="Sese J."/>
            <person name="O'Brien M.J."/>
            <person name="Copetti D."/>
            <person name="Mohd Noor M.I."/>
            <person name="Ong R.C."/>
            <person name="Putra M."/>
            <person name="Sireger I.Z."/>
            <person name="Indrioko S."/>
            <person name="Kosugi Y."/>
            <person name="Izuno A."/>
            <person name="Isagi Y."/>
            <person name="Lee S.L."/>
            <person name="Shimizu K.K."/>
        </authorList>
    </citation>
    <scope>NUCLEOTIDE SEQUENCE [LARGE SCALE GENOMIC DNA]</scope>
    <source>
        <strain evidence="2">214</strain>
    </source>
</reference>
<protein>
    <submittedName>
        <fullName evidence="2">Uncharacterized protein</fullName>
    </submittedName>
</protein>
<comment type="caution">
    <text evidence="2">The sequence shown here is derived from an EMBL/GenBank/DDBJ whole genome shotgun (WGS) entry which is preliminary data.</text>
</comment>
<dbReference type="EMBL" id="BPVZ01000023">
    <property type="protein sequence ID" value="GKV05495.1"/>
    <property type="molecule type" value="Genomic_DNA"/>
</dbReference>
<evidence type="ECO:0000313" key="3">
    <source>
        <dbReference type="Proteomes" id="UP001054252"/>
    </source>
</evidence>
<evidence type="ECO:0000256" key="1">
    <source>
        <dbReference type="SAM" id="Phobius"/>
    </source>
</evidence>
<keyword evidence="1" id="KW-0812">Transmembrane</keyword>
<name>A0AAV5J3Q4_9ROSI</name>
<proteinExistence type="predicted"/>
<gene>
    <name evidence="2" type="ORF">SLEP1_g17498</name>
</gene>
<keyword evidence="1" id="KW-0472">Membrane</keyword>
<accession>A0AAV5J3Q4</accession>
<dbReference type="Proteomes" id="UP001054252">
    <property type="component" value="Unassembled WGS sequence"/>
</dbReference>
<dbReference type="AlphaFoldDB" id="A0AAV5J3Q4"/>
<organism evidence="2 3">
    <name type="scientific">Rubroshorea leprosula</name>
    <dbReference type="NCBI Taxonomy" id="152421"/>
    <lineage>
        <taxon>Eukaryota</taxon>
        <taxon>Viridiplantae</taxon>
        <taxon>Streptophyta</taxon>
        <taxon>Embryophyta</taxon>
        <taxon>Tracheophyta</taxon>
        <taxon>Spermatophyta</taxon>
        <taxon>Magnoliopsida</taxon>
        <taxon>eudicotyledons</taxon>
        <taxon>Gunneridae</taxon>
        <taxon>Pentapetalae</taxon>
        <taxon>rosids</taxon>
        <taxon>malvids</taxon>
        <taxon>Malvales</taxon>
        <taxon>Dipterocarpaceae</taxon>
        <taxon>Rubroshorea</taxon>
    </lineage>
</organism>